<feature type="compositionally biased region" description="Low complexity" evidence="1">
    <location>
        <begin position="42"/>
        <end position="52"/>
    </location>
</feature>
<keyword evidence="3" id="KW-1185">Reference proteome</keyword>
<sequence>MKPDGDTMETNEPTEAAAVAEPSPSQDNVAEQAPSPPEEAADAAAPGAAPKANGKPVASDPKVKPRALATKTHPAATSAGAAGSRPGTASHRTANGVKPSNQTAAVKKMATTAKASAAGAVSKRPAGGAAVSSTVKNPSRVPDKKPVGPTRTASVAAVTATNSSKPTTVNGVPKKRPVAETVNVARPKTTGEEPDGRREEACHRSLDISTCVRHIQADHIHGQALHHSNSQDCCLQSHRGALYRQDRRGTAS</sequence>
<dbReference type="EMBL" id="SRLO01000032">
    <property type="protein sequence ID" value="TNN83714.1"/>
    <property type="molecule type" value="Genomic_DNA"/>
</dbReference>
<organism evidence="2 3">
    <name type="scientific">Liparis tanakae</name>
    <name type="common">Tanaka's snailfish</name>
    <dbReference type="NCBI Taxonomy" id="230148"/>
    <lineage>
        <taxon>Eukaryota</taxon>
        <taxon>Metazoa</taxon>
        <taxon>Chordata</taxon>
        <taxon>Craniata</taxon>
        <taxon>Vertebrata</taxon>
        <taxon>Euteleostomi</taxon>
        <taxon>Actinopterygii</taxon>
        <taxon>Neopterygii</taxon>
        <taxon>Teleostei</taxon>
        <taxon>Neoteleostei</taxon>
        <taxon>Acanthomorphata</taxon>
        <taxon>Eupercaria</taxon>
        <taxon>Perciformes</taxon>
        <taxon>Cottioidei</taxon>
        <taxon>Cottales</taxon>
        <taxon>Liparidae</taxon>
        <taxon>Liparis</taxon>
    </lineage>
</organism>
<accession>A0A4Z2J1M6</accession>
<gene>
    <name evidence="2" type="ORF">EYF80_006232</name>
</gene>
<feature type="region of interest" description="Disordered" evidence="1">
    <location>
        <begin position="1"/>
        <end position="200"/>
    </location>
</feature>
<name>A0A4Z2J1M6_9TELE</name>
<evidence type="ECO:0000256" key="1">
    <source>
        <dbReference type="SAM" id="MobiDB-lite"/>
    </source>
</evidence>
<feature type="compositionally biased region" description="Low complexity" evidence="1">
    <location>
        <begin position="104"/>
        <end position="123"/>
    </location>
</feature>
<dbReference type="AlphaFoldDB" id="A0A4Z2J1M6"/>
<evidence type="ECO:0000313" key="2">
    <source>
        <dbReference type="EMBL" id="TNN83714.1"/>
    </source>
</evidence>
<proteinExistence type="predicted"/>
<feature type="compositionally biased region" description="Basic and acidic residues" evidence="1">
    <location>
        <begin position="189"/>
        <end position="200"/>
    </location>
</feature>
<evidence type="ECO:0000313" key="3">
    <source>
        <dbReference type="Proteomes" id="UP000314294"/>
    </source>
</evidence>
<dbReference type="OrthoDB" id="8951351at2759"/>
<protein>
    <submittedName>
        <fullName evidence="2">Uncharacterized protein</fullName>
    </submittedName>
</protein>
<reference evidence="2 3" key="1">
    <citation type="submission" date="2019-03" db="EMBL/GenBank/DDBJ databases">
        <title>First draft genome of Liparis tanakae, snailfish: a comprehensive survey of snailfish specific genes.</title>
        <authorList>
            <person name="Kim W."/>
            <person name="Song I."/>
            <person name="Jeong J.-H."/>
            <person name="Kim D."/>
            <person name="Kim S."/>
            <person name="Ryu S."/>
            <person name="Song J.Y."/>
            <person name="Lee S.K."/>
        </authorList>
    </citation>
    <scope>NUCLEOTIDE SEQUENCE [LARGE SCALE GENOMIC DNA]</scope>
    <source>
        <tissue evidence="2">Muscle</tissue>
    </source>
</reference>
<comment type="caution">
    <text evidence="2">The sequence shown here is derived from an EMBL/GenBank/DDBJ whole genome shotgun (WGS) entry which is preliminary data.</text>
</comment>
<feature type="compositionally biased region" description="Low complexity" evidence="1">
    <location>
        <begin position="150"/>
        <end position="164"/>
    </location>
</feature>
<dbReference type="Proteomes" id="UP000314294">
    <property type="component" value="Unassembled WGS sequence"/>
</dbReference>
<feature type="compositionally biased region" description="Polar residues" evidence="1">
    <location>
        <begin position="90"/>
        <end position="103"/>
    </location>
</feature>